<dbReference type="GO" id="GO:0010038">
    <property type="term" value="P:response to metal ion"/>
    <property type="evidence" value="ECO:0007669"/>
    <property type="project" value="UniProtKB-ARBA"/>
</dbReference>
<dbReference type="InterPro" id="IPR008271">
    <property type="entry name" value="Ser/Thr_kinase_AS"/>
</dbReference>
<dbReference type="SUPFAM" id="SSF56112">
    <property type="entry name" value="Protein kinase-like (PK-like)"/>
    <property type="match status" value="1"/>
</dbReference>
<evidence type="ECO:0000256" key="5">
    <source>
        <dbReference type="ARBA" id="ARBA00022729"/>
    </source>
</evidence>
<feature type="domain" description="Protein kinase" evidence="15">
    <location>
        <begin position="525"/>
        <end position="800"/>
    </location>
</feature>
<keyword evidence="4" id="KW-0812">Transmembrane</keyword>
<evidence type="ECO:0000256" key="1">
    <source>
        <dbReference type="ARBA" id="ARBA00004479"/>
    </source>
</evidence>
<keyword evidence="7" id="KW-0418">Kinase</keyword>
<evidence type="ECO:0000256" key="12">
    <source>
        <dbReference type="PROSITE-ProRule" id="PRU10141"/>
    </source>
</evidence>
<evidence type="ECO:0000256" key="10">
    <source>
        <dbReference type="ARBA" id="ARBA00023136"/>
    </source>
</evidence>
<keyword evidence="2" id="KW-0723">Serine/threonine-protein kinase</keyword>
<evidence type="ECO:0000256" key="11">
    <source>
        <dbReference type="ARBA" id="ARBA00023180"/>
    </source>
</evidence>
<keyword evidence="11" id="KW-0325">Glycoprotein</keyword>
<keyword evidence="17" id="KW-1185">Reference proteome</keyword>
<feature type="compositionally biased region" description="Polar residues" evidence="13">
    <location>
        <begin position="479"/>
        <end position="489"/>
    </location>
</feature>
<evidence type="ECO:0000256" key="14">
    <source>
        <dbReference type="SAM" id="SignalP"/>
    </source>
</evidence>
<keyword evidence="5 14" id="KW-0732">Signal</keyword>
<dbReference type="PROSITE" id="PS00107">
    <property type="entry name" value="PROTEIN_KINASE_ATP"/>
    <property type="match status" value="1"/>
</dbReference>
<keyword evidence="8 12" id="KW-0067">ATP-binding</keyword>
<evidence type="ECO:0000256" key="6">
    <source>
        <dbReference type="ARBA" id="ARBA00022741"/>
    </source>
</evidence>
<dbReference type="AlphaFoldDB" id="A0A484KDN6"/>
<dbReference type="FunFam" id="2.60.120.430:FF:000007">
    <property type="entry name" value="FERONIA receptor-like kinase"/>
    <property type="match status" value="1"/>
</dbReference>
<feature type="chain" id="PRO_5019807346" description="Protein kinase domain-containing protein" evidence="14">
    <location>
        <begin position="17"/>
        <end position="1095"/>
    </location>
</feature>
<feature type="compositionally biased region" description="Gly residues" evidence="13">
    <location>
        <begin position="1062"/>
        <end position="1076"/>
    </location>
</feature>
<dbReference type="InterPro" id="IPR045272">
    <property type="entry name" value="ANXUR1/2-like"/>
</dbReference>
<feature type="region of interest" description="Disordered" evidence="13">
    <location>
        <begin position="469"/>
        <end position="489"/>
    </location>
</feature>
<evidence type="ECO:0000256" key="4">
    <source>
        <dbReference type="ARBA" id="ARBA00022692"/>
    </source>
</evidence>
<keyword evidence="3" id="KW-0808">Transferase</keyword>
<dbReference type="GO" id="GO:0016020">
    <property type="term" value="C:membrane"/>
    <property type="evidence" value="ECO:0007669"/>
    <property type="project" value="UniProtKB-SubCell"/>
</dbReference>
<dbReference type="PROSITE" id="PS50011">
    <property type="entry name" value="PROTEIN_KINASE_DOM"/>
    <property type="match status" value="1"/>
</dbReference>
<dbReference type="Pfam" id="PF07714">
    <property type="entry name" value="PK_Tyr_Ser-Thr"/>
    <property type="match status" value="1"/>
</dbReference>
<dbReference type="InterPro" id="IPR011009">
    <property type="entry name" value="Kinase-like_dom_sf"/>
</dbReference>
<comment type="subcellular location">
    <subcellularLocation>
        <location evidence="1">Membrane</location>
        <topology evidence="1">Single-pass type I membrane protein</topology>
    </subcellularLocation>
</comment>
<evidence type="ECO:0000256" key="13">
    <source>
        <dbReference type="SAM" id="MobiDB-lite"/>
    </source>
</evidence>
<dbReference type="EMBL" id="OOIL02000115">
    <property type="protein sequence ID" value="VFQ60252.1"/>
    <property type="molecule type" value="Genomic_DNA"/>
</dbReference>
<dbReference type="CDD" id="cd14066">
    <property type="entry name" value="STKc_IRAK"/>
    <property type="match status" value="1"/>
</dbReference>
<keyword evidence="6 12" id="KW-0547">Nucleotide-binding</keyword>
<evidence type="ECO:0000256" key="8">
    <source>
        <dbReference type="ARBA" id="ARBA00022840"/>
    </source>
</evidence>
<gene>
    <name evidence="16" type="ORF">CCAM_LOCUS2028</name>
</gene>
<dbReference type="OrthoDB" id="1720310at2759"/>
<proteinExistence type="predicted"/>
<organism evidence="16 17">
    <name type="scientific">Cuscuta campestris</name>
    <dbReference type="NCBI Taxonomy" id="132261"/>
    <lineage>
        <taxon>Eukaryota</taxon>
        <taxon>Viridiplantae</taxon>
        <taxon>Streptophyta</taxon>
        <taxon>Embryophyta</taxon>
        <taxon>Tracheophyta</taxon>
        <taxon>Spermatophyta</taxon>
        <taxon>Magnoliopsida</taxon>
        <taxon>eudicotyledons</taxon>
        <taxon>Gunneridae</taxon>
        <taxon>Pentapetalae</taxon>
        <taxon>asterids</taxon>
        <taxon>lamiids</taxon>
        <taxon>Solanales</taxon>
        <taxon>Convolvulaceae</taxon>
        <taxon>Cuscuteae</taxon>
        <taxon>Cuscuta</taxon>
        <taxon>Cuscuta subgen. Grammica</taxon>
        <taxon>Cuscuta sect. Cleistogrammica</taxon>
    </lineage>
</organism>
<dbReference type="Proteomes" id="UP000595140">
    <property type="component" value="Unassembled WGS sequence"/>
</dbReference>
<dbReference type="FunFam" id="1.10.510.10:FF:000252">
    <property type="entry name" value="Receptor-like protein kinase FERONIA"/>
    <property type="match status" value="1"/>
</dbReference>
<dbReference type="Pfam" id="PF12819">
    <property type="entry name" value="Malectin_like"/>
    <property type="match status" value="1"/>
</dbReference>
<feature type="region of interest" description="Disordered" evidence="13">
    <location>
        <begin position="1061"/>
        <end position="1095"/>
    </location>
</feature>
<protein>
    <recommendedName>
        <fullName evidence="15">Protein kinase domain-containing protein</fullName>
    </recommendedName>
</protein>
<sequence length="1095" mass="118504">MLALLLSLLLSAPVFAADHFLLNCGASINQRFGDRLWETDTAHKQFLPPNAADISLTSTAAAEQGPSVPQVPYTTGVRFFTSQFTYSFPVSAGPKFLRLHFYPAQYIDGGSRFVKTESFFSVTAGSYTLLSNFSAYLTVSGVDPPVVFKEFLVNVDERLKKLDITFTPSPKSYAFVNGIEIVSIPAGFYIRGEDDTGENPITWVGSSGTPYYISDNTALETLYRFNVGGKTVSPNEDSGMFRTWYSDDDYVVGYGYQTPSLDVNISYTPSAPAYSAPGSVYTTSRTISNHSNAVNWTFPVDSGFTYLFRLYLCEFMQEITMANQRVFAVDIENTTAEAHMDVFMMAGGSRIPIFKDYAVQVPETDGLRRGKRDVWFAIRPNMESQSVWANAILNGLEIFKLNDTTGSFAVPNPKPPVVGPVNQPPPPQAAGSNKKVKTKAWSVSGGVAAIMLLVLLGFLIFQHRRRRVRDSPSDMASHATKTSWAPLSPMSASTQTSGFSATSSLPSDLCRHFSLEDLKSATDNLDESLVIGRGGFGKVYRGLIDNGATPVAIKRLNPESSQGVREFRTEIEMLSKLRHVHLVPLIGYCNDGGEMIIVYDYMSRGTLRDHIYKSPNPPLPWKRRLEICIGAAKGLHYLHTGAKYSIIHRDVKSTNILLDDRWVAKVSDFGLSKVGPLGGADTHVSTAVKGSIGYVDPEYYRRQQVTEKSDVYSFGVVLFEVLCARPAVVASPIKERVSLAEWARQCYRRGSVEEMVDPRLTGEIAAECLNTFAEIACNCLKDQGIERPAMSDVVWSLEFALQLQEAAEKCMGCGGAAVDGVSLPNSPSYPLLEKGESSITVGTTADDDGGFLSTSEEVAAMFTGSRTVTSTASSSRFQSDNVFSEQLNNLHKGHDSMQKYLDSVLGIVSSLALAREPVPEQDIILSVVRDTNQNWHLDSGATTHVTSDLSRLHNPLPYHGPNSVSTAGGQSLPISKLQALAPGDAGAGKVAVAFVVGAAAVLEPASAAFADAYARAVRVRRAVPLAASLTPVAALSLPLAPVSTEATAVLSDCQDSLQGMAGASGTGEFRSGGHGNGQAEANHDNHEALLHPNLK</sequence>
<dbReference type="InterPro" id="IPR024788">
    <property type="entry name" value="Malectin-like_Carb-bd_dom"/>
</dbReference>
<dbReference type="InterPro" id="IPR001245">
    <property type="entry name" value="Ser-Thr/Tyr_kinase_cat_dom"/>
</dbReference>
<evidence type="ECO:0000256" key="7">
    <source>
        <dbReference type="ARBA" id="ARBA00022777"/>
    </source>
</evidence>
<dbReference type="PROSITE" id="PS00108">
    <property type="entry name" value="PROTEIN_KINASE_ST"/>
    <property type="match status" value="1"/>
</dbReference>
<name>A0A484KDN6_9ASTE</name>
<reference evidence="16 17" key="1">
    <citation type="submission" date="2018-04" db="EMBL/GenBank/DDBJ databases">
        <authorList>
            <person name="Vogel A."/>
        </authorList>
    </citation>
    <scope>NUCLEOTIDE SEQUENCE [LARGE SCALE GENOMIC DNA]</scope>
</reference>
<dbReference type="Gene3D" id="2.60.120.430">
    <property type="entry name" value="Galactose-binding lectin"/>
    <property type="match status" value="2"/>
</dbReference>
<dbReference type="GO" id="GO:0005524">
    <property type="term" value="F:ATP binding"/>
    <property type="evidence" value="ECO:0007669"/>
    <property type="project" value="UniProtKB-UniRule"/>
</dbReference>
<dbReference type="InterPro" id="IPR017441">
    <property type="entry name" value="Protein_kinase_ATP_BS"/>
</dbReference>
<feature type="signal peptide" evidence="14">
    <location>
        <begin position="1"/>
        <end position="16"/>
    </location>
</feature>
<dbReference type="Gene3D" id="1.10.510.10">
    <property type="entry name" value="Transferase(Phosphotransferase) domain 1"/>
    <property type="match status" value="1"/>
</dbReference>
<feature type="binding site" evidence="12">
    <location>
        <position position="554"/>
    </location>
    <ligand>
        <name>ATP</name>
        <dbReference type="ChEBI" id="CHEBI:30616"/>
    </ligand>
</feature>
<dbReference type="InterPro" id="IPR000719">
    <property type="entry name" value="Prot_kinase_dom"/>
</dbReference>
<dbReference type="FunFam" id="3.30.200.20:FF:000645">
    <property type="entry name" value="Receptor-like protein kinase FERONIA"/>
    <property type="match status" value="1"/>
</dbReference>
<evidence type="ECO:0000313" key="17">
    <source>
        <dbReference type="Proteomes" id="UP000595140"/>
    </source>
</evidence>
<dbReference type="SMART" id="SM00220">
    <property type="entry name" value="S_TKc"/>
    <property type="match status" value="1"/>
</dbReference>
<dbReference type="GO" id="GO:0004674">
    <property type="term" value="F:protein serine/threonine kinase activity"/>
    <property type="evidence" value="ECO:0007669"/>
    <property type="project" value="UniProtKB-KW"/>
</dbReference>
<keyword evidence="9" id="KW-1133">Transmembrane helix</keyword>
<dbReference type="PANTHER" id="PTHR34590">
    <property type="entry name" value="OS03G0124300 PROTEIN-RELATED"/>
    <property type="match status" value="1"/>
</dbReference>
<evidence type="ECO:0000256" key="3">
    <source>
        <dbReference type="ARBA" id="ARBA00022679"/>
    </source>
</evidence>
<accession>A0A484KDN6</accession>
<dbReference type="FunFam" id="2.60.120.430:FF:000003">
    <property type="entry name" value="FERONIA receptor-like kinase"/>
    <property type="match status" value="1"/>
</dbReference>
<dbReference type="GO" id="GO:0004714">
    <property type="term" value="F:transmembrane receptor protein tyrosine kinase activity"/>
    <property type="evidence" value="ECO:0007669"/>
    <property type="project" value="InterPro"/>
</dbReference>
<evidence type="ECO:0000256" key="9">
    <source>
        <dbReference type="ARBA" id="ARBA00022989"/>
    </source>
</evidence>
<evidence type="ECO:0000313" key="16">
    <source>
        <dbReference type="EMBL" id="VFQ60252.1"/>
    </source>
</evidence>
<keyword evidence="10" id="KW-0472">Membrane</keyword>
<evidence type="ECO:0000259" key="15">
    <source>
        <dbReference type="PROSITE" id="PS50011"/>
    </source>
</evidence>
<dbReference type="Gene3D" id="3.30.200.20">
    <property type="entry name" value="Phosphorylase Kinase, domain 1"/>
    <property type="match status" value="1"/>
</dbReference>
<evidence type="ECO:0000256" key="2">
    <source>
        <dbReference type="ARBA" id="ARBA00022527"/>
    </source>
</evidence>
<dbReference type="PANTHER" id="PTHR34590:SF5">
    <property type="entry name" value="OS04G0586500 PROTEIN"/>
    <property type="match status" value="1"/>
</dbReference>